<accession>A0A5A7SDW0</accession>
<feature type="signal peptide" evidence="2">
    <location>
        <begin position="1"/>
        <end position="37"/>
    </location>
</feature>
<dbReference type="Gene3D" id="2.60.40.1650">
    <property type="entry name" value="Porin MspA (Ig-like beta-sandwich domain)"/>
    <property type="match status" value="1"/>
</dbReference>
<dbReference type="Gene3D" id="2.10.300.10">
    <property type="entry name" value="Porin MspA ribbon domain"/>
    <property type="match status" value="1"/>
</dbReference>
<name>A0A5A7SDW0_9NOCA</name>
<dbReference type="RefSeq" id="WP_149428893.1">
    <property type="nucleotide sequence ID" value="NZ_VLNY01000002.1"/>
</dbReference>
<evidence type="ECO:0000256" key="2">
    <source>
        <dbReference type="SAM" id="SignalP"/>
    </source>
</evidence>
<protein>
    <submittedName>
        <fullName evidence="3">MspA family porin</fullName>
    </submittedName>
</protein>
<keyword evidence="1 2" id="KW-0732">Signal</keyword>
<feature type="chain" id="PRO_5022782403" evidence="2">
    <location>
        <begin position="38"/>
        <end position="221"/>
    </location>
</feature>
<dbReference type="Proteomes" id="UP000322244">
    <property type="component" value="Unassembled WGS sequence"/>
</dbReference>
<dbReference type="EMBL" id="VLNY01000002">
    <property type="protein sequence ID" value="KAA0023734.1"/>
    <property type="molecule type" value="Genomic_DNA"/>
</dbReference>
<sequence length="221" mass="22229">MINTRVSLRHALTPARTVAVAGLAVLAVAVGSGTAEAGTITIADSGAHRTAVGGAALDITQSGQWVNDVPPLNGTPFDRDIFFGGKTTVKSAGGAPITAGSVDVGIEIGYQVDVSNGVSLGGSAGITPQLGIPLGPTPPTVTFSTPLAGNFSFPLRPGQITSVSLNKKALTGPSGTISLDNVHFQINGALGATSIRTYSQWTASTKDSDDVFAAYSPAIVL</sequence>
<dbReference type="InterPro" id="IPR036435">
    <property type="entry name" value="Leukocidin/porin_MspA_sf"/>
</dbReference>
<organism evidence="3 4">
    <name type="scientific">Antrihabitans cavernicola</name>
    <dbReference type="NCBI Taxonomy" id="2495913"/>
    <lineage>
        <taxon>Bacteria</taxon>
        <taxon>Bacillati</taxon>
        <taxon>Actinomycetota</taxon>
        <taxon>Actinomycetes</taxon>
        <taxon>Mycobacteriales</taxon>
        <taxon>Nocardiaceae</taxon>
        <taxon>Antrihabitans</taxon>
    </lineage>
</organism>
<evidence type="ECO:0000313" key="4">
    <source>
        <dbReference type="Proteomes" id="UP000322244"/>
    </source>
</evidence>
<dbReference type="AlphaFoldDB" id="A0A5A7SDW0"/>
<evidence type="ECO:0000256" key="1">
    <source>
        <dbReference type="ARBA" id="ARBA00022729"/>
    </source>
</evidence>
<proteinExistence type="predicted"/>
<keyword evidence="4" id="KW-1185">Reference proteome</keyword>
<gene>
    <name evidence="3" type="ORF">FOY51_03755</name>
</gene>
<dbReference type="Pfam" id="PF09203">
    <property type="entry name" value="MspA"/>
    <property type="match status" value="1"/>
</dbReference>
<reference evidence="3 4" key="1">
    <citation type="submission" date="2019-07" db="EMBL/GenBank/DDBJ databases">
        <title>Rhodococcus cavernicolus sp. nov., isolated from a cave.</title>
        <authorList>
            <person name="Lee S.D."/>
        </authorList>
    </citation>
    <scope>NUCLEOTIDE SEQUENCE [LARGE SCALE GENOMIC DNA]</scope>
    <source>
        <strain evidence="3 4">C1-24</strain>
    </source>
</reference>
<dbReference type="OrthoDB" id="4406952at2"/>
<dbReference type="InterPro" id="IPR015286">
    <property type="entry name" value="Porin_fam_mycobact-type"/>
</dbReference>
<comment type="caution">
    <text evidence="3">The sequence shown here is derived from an EMBL/GenBank/DDBJ whole genome shotgun (WGS) entry which is preliminary data.</text>
</comment>
<dbReference type="SUPFAM" id="SSF56959">
    <property type="entry name" value="Leukocidin-like"/>
    <property type="match status" value="1"/>
</dbReference>
<evidence type="ECO:0000313" key="3">
    <source>
        <dbReference type="EMBL" id="KAA0023734.1"/>
    </source>
</evidence>